<dbReference type="InterPro" id="IPR001086">
    <property type="entry name" value="Preph_deHydtase"/>
</dbReference>
<evidence type="ECO:0000256" key="6">
    <source>
        <dbReference type="ARBA" id="ARBA00023222"/>
    </source>
</evidence>
<keyword evidence="5 9" id="KW-0057">Aromatic amino acid biosynthesis</keyword>
<protein>
    <recommendedName>
        <fullName evidence="3 9">Prephenate dehydratase</fullName>
        <shortName evidence="9">PDT</shortName>
        <ecNumber evidence="2 9">4.2.1.51</ecNumber>
    </recommendedName>
</protein>
<dbReference type="EMBL" id="AUBJ02000001">
    <property type="protein sequence ID" value="MCP2332835.1"/>
    <property type="molecule type" value="Genomic_DNA"/>
</dbReference>
<dbReference type="PANTHER" id="PTHR21022:SF19">
    <property type="entry name" value="PREPHENATE DEHYDRATASE-RELATED"/>
    <property type="match status" value="1"/>
</dbReference>
<dbReference type="RefSeq" id="WP_026417741.1">
    <property type="nucleotide sequence ID" value="NZ_AUBJ02000001.1"/>
</dbReference>
<reference evidence="12 13" key="1">
    <citation type="submission" date="2013-07" db="EMBL/GenBank/DDBJ databases">
        <authorList>
            <consortium name="DOE Joint Genome Institute"/>
            <person name="Reeve W."/>
            <person name="Huntemann M."/>
            <person name="Han J."/>
            <person name="Chen A."/>
            <person name="Kyrpides N."/>
            <person name="Mavromatis K."/>
            <person name="Markowitz V."/>
            <person name="Palaniappan K."/>
            <person name="Ivanova N."/>
            <person name="Schaumberg A."/>
            <person name="Pati A."/>
            <person name="Liolios K."/>
            <person name="Nordberg H.P."/>
            <person name="Cantor M.N."/>
            <person name="Hua S.X."/>
            <person name="Woyke T."/>
        </authorList>
    </citation>
    <scope>NUCLEOTIDE SEQUENCE [LARGE SCALE GENOMIC DNA]</scope>
    <source>
        <strain evidence="12 13">DSM 43889</strain>
    </source>
</reference>
<accession>A0ABT1JK01</accession>
<dbReference type="PROSITE" id="PS51171">
    <property type="entry name" value="PREPHENATE_DEHYDR_3"/>
    <property type="match status" value="1"/>
</dbReference>
<dbReference type="PIRSF" id="PIRSF001500">
    <property type="entry name" value="Chor_mut_pdt_Ppr"/>
    <property type="match status" value="1"/>
</dbReference>
<comment type="caution">
    <text evidence="12">The sequence shown here is derived from an EMBL/GenBank/DDBJ whole genome shotgun (WGS) entry which is preliminary data.</text>
</comment>
<dbReference type="PROSITE" id="PS51671">
    <property type="entry name" value="ACT"/>
    <property type="match status" value="1"/>
</dbReference>
<dbReference type="Gene3D" id="3.30.70.260">
    <property type="match status" value="1"/>
</dbReference>
<dbReference type="SUPFAM" id="SSF53850">
    <property type="entry name" value="Periplasmic binding protein-like II"/>
    <property type="match status" value="1"/>
</dbReference>
<evidence type="ECO:0000256" key="8">
    <source>
        <dbReference type="ARBA" id="ARBA00047848"/>
    </source>
</evidence>
<dbReference type="CDD" id="cd04905">
    <property type="entry name" value="ACT_CM-PDT"/>
    <property type="match status" value="1"/>
</dbReference>
<dbReference type="NCBIfam" id="NF008865">
    <property type="entry name" value="PRK11898.1"/>
    <property type="match status" value="1"/>
</dbReference>
<evidence type="ECO:0000313" key="12">
    <source>
        <dbReference type="EMBL" id="MCP2332835.1"/>
    </source>
</evidence>
<evidence type="ECO:0000259" key="10">
    <source>
        <dbReference type="PROSITE" id="PS51171"/>
    </source>
</evidence>
<sequence>MPRVVYLGPEGTFSEQAARALGRAEVLPGGSALAPSATIDEAVRAVSGTSDAEPTAELAVVPVENSVEGSVVATLDALSSGAPTVAVAETVLPVRFSVLTRPGTTLDRVRTVATHPHAAAQVRNWLAENVPRAAVLPSTSTAAAARSVRDGEVDASVSTPVAAEHYGLAAVAEDVADVRHAETRFLLLSRPVAPPPPTGWDRTSIAVVLPNHPGSLAGALHELALRDISLSRIESRPTRNRLGEYRFFLDLDGHVGESRMADGLAALRRRCVTVRFLGSFAKADAIPRVHGPDEGRHTSDEVFAEASAWVRAVREGREV</sequence>
<name>A0ABT1JK01_ACTCY</name>
<keyword evidence="6 9" id="KW-0584">Phenylalanine biosynthesis</keyword>
<feature type="domain" description="Prephenate dehydratase" evidence="10">
    <location>
        <begin position="3"/>
        <end position="190"/>
    </location>
</feature>
<comment type="catalytic activity">
    <reaction evidence="8 9">
        <text>prephenate + H(+) = 3-phenylpyruvate + CO2 + H2O</text>
        <dbReference type="Rhea" id="RHEA:21648"/>
        <dbReference type="ChEBI" id="CHEBI:15377"/>
        <dbReference type="ChEBI" id="CHEBI:15378"/>
        <dbReference type="ChEBI" id="CHEBI:16526"/>
        <dbReference type="ChEBI" id="CHEBI:18005"/>
        <dbReference type="ChEBI" id="CHEBI:29934"/>
        <dbReference type="EC" id="4.2.1.51"/>
    </reaction>
</comment>
<dbReference type="PROSITE" id="PS00857">
    <property type="entry name" value="PREPHENATE_DEHYDR_1"/>
    <property type="match status" value="1"/>
</dbReference>
<proteinExistence type="predicted"/>
<dbReference type="InterPro" id="IPR002912">
    <property type="entry name" value="ACT_dom"/>
</dbReference>
<dbReference type="InterPro" id="IPR008242">
    <property type="entry name" value="Chor_mutase/pphenate_deHydtase"/>
</dbReference>
<dbReference type="InterPro" id="IPR045865">
    <property type="entry name" value="ACT-like_dom_sf"/>
</dbReference>
<comment type="pathway">
    <text evidence="1 9">Amino-acid biosynthesis; L-phenylalanine biosynthesis; phenylpyruvate from prephenate: step 1/1.</text>
</comment>
<dbReference type="CDD" id="cd13632">
    <property type="entry name" value="PBP2_Aa-PDT_like"/>
    <property type="match status" value="1"/>
</dbReference>
<evidence type="ECO:0000259" key="11">
    <source>
        <dbReference type="PROSITE" id="PS51671"/>
    </source>
</evidence>
<keyword evidence="13" id="KW-1185">Reference proteome</keyword>
<evidence type="ECO:0000256" key="4">
    <source>
        <dbReference type="ARBA" id="ARBA00022605"/>
    </source>
</evidence>
<evidence type="ECO:0000256" key="7">
    <source>
        <dbReference type="ARBA" id="ARBA00023239"/>
    </source>
</evidence>
<organism evidence="12 13">
    <name type="scientific">Actinoalloteichus caeruleus DSM 43889</name>
    <dbReference type="NCBI Taxonomy" id="1120930"/>
    <lineage>
        <taxon>Bacteria</taxon>
        <taxon>Bacillati</taxon>
        <taxon>Actinomycetota</taxon>
        <taxon>Actinomycetes</taxon>
        <taxon>Pseudonocardiales</taxon>
        <taxon>Pseudonocardiaceae</taxon>
        <taxon>Actinoalloteichus</taxon>
        <taxon>Actinoalloteichus cyanogriseus</taxon>
    </lineage>
</organism>
<gene>
    <name evidence="9" type="primary">pheA</name>
    <name evidence="12" type="ORF">G443_003105</name>
</gene>
<keyword evidence="4 9" id="KW-0028">Amino-acid biosynthesis</keyword>
<dbReference type="InterPro" id="IPR018528">
    <property type="entry name" value="Preph_deHydtase_CS"/>
</dbReference>
<reference evidence="12 13" key="2">
    <citation type="submission" date="2022-06" db="EMBL/GenBank/DDBJ databases">
        <title>Genomic Encyclopedia of Type Strains, Phase I: the one thousand microbial genomes (KMG-I) project.</title>
        <authorList>
            <person name="Kyrpides N."/>
        </authorList>
    </citation>
    <scope>NUCLEOTIDE SEQUENCE [LARGE SCALE GENOMIC DNA]</scope>
    <source>
        <strain evidence="12 13">DSM 43889</strain>
    </source>
</reference>
<dbReference type="PROSITE" id="PS00858">
    <property type="entry name" value="PREPHENATE_DEHYDR_2"/>
    <property type="match status" value="1"/>
</dbReference>
<evidence type="ECO:0000256" key="2">
    <source>
        <dbReference type="ARBA" id="ARBA00013147"/>
    </source>
</evidence>
<dbReference type="Gene3D" id="3.40.190.10">
    <property type="entry name" value="Periplasmic binding protein-like II"/>
    <property type="match status" value="2"/>
</dbReference>
<dbReference type="SUPFAM" id="SSF55021">
    <property type="entry name" value="ACT-like"/>
    <property type="match status" value="1"/>
</dbReference>
<dbReference type="Proteomes" id="UP000791080">
    <property type="component" value="Unassembled WGS sequence"/>
</dbReference>
<dbReference type="EC" id="4.2.1.51" evidence="2 9"/>
<evidence type="ECO:0000256" key="3">
    <source>
        <dbReference type="ARBA" id="ARBA00021872"/>
    </source>
</evidence>
<evidence type="ECO:0000256" key="9">
    <source>
        <dbReference type="RuleBase" id="RU361254"/>
    </source>
</evidence>
<evidence type="ECO:0000256" key="1">
    <source>
        <dbReference type="ARBA" id="ARBA00004741"/>
    </source>
</evidence>
<evidence type="ECO:0000313" key="13">
    <source>
        <dbReference type="Proteomes" id="UP000791080"/>
    </source>
</evidence>
<dbReference type="Pfam" id="PF01842">
    <property type="entry name" value="ACT"/>
    <property type="match status" value="1"/>
</dbReference>
<feature type="domain" description="ACT" evidence="11">
    <location>
        <begin position="204"/>
        <end position="279"/>
    </location>
</feature>
<dbReference type="Pfam" id="PF00800">
    <property type="entry name" value="PDT"/>
    <property type="match status" value="1"/>
</dbReference>
<dbReference type="PANTHER" id="PTHR21022">
    <property type="entry name" value="PREPHENATE DEHYDRATASE P PROTEIN"/>
    <property type="match status" value="1"/>
</dbReference>
<keyword evidence="7 9" id="KW-0456">Lyase</keyword>
<evidence type="ECO:0000256" key="5">
    <source>
        <dbReference type="ARBA" id="ARBA00023141"/>
    </source>
</evidence>